<feature type="transmembrane region" description="Helical" evidence="7">
    <location>
        <begin position="212"/>
        <end position="234"/>
    </location>
</feature>
<keyword evidence="3 7" id="KW-0812">Transmembrane</keyword>
<gene>
    <name evidence="9" type="primary">gliA_0</name>
    <name evidence="9" type="ORF">LHYA1_G008588</name>
</gene>
<dbReference type="GeneID" id="41988786"/>
<feature type="transmembrane region" description="Helical" evidence="7">
    <location>
        <begin position="365"/>
        <end position="385"/>
    </location>
</feature>
<sequence>MTEIQLPTEPRNDEITNKRETDAAVPSELEVMGAKQELITLAAPDTASPEIKYPGLFLSSVLHAALLLAMFLVALDMTIVATAIPTITAEFHSVDQVGWYGSAFFMTLAAFQAFWGKAYKYFSLKTVFIVCILIFETGSLVVALAPSNFALIIGRAIQGAGGAGVSGGCYIIAAFITRPKHMAQVIGLFTTAWACASVLGPVLGGVFTENVSWRWCFWVNLPTGGLAIIAIMFLFQTPTHSRLAQVPAWKELPFLFDTGGLVLLLAALTCLLLALEIGGVTTPWSNSVPIGLLVGFGLIIIILIVLEWWNGEKSMVIFRIVKHRTTFAFCVFGFCVHSASFARNYNLPIYFQAVQGASPSESGIHTLPTVLTASIVGYVGSFLVGKVGYWQPFFWIGCIFSVVGGGLIYSLDLDSSAAQYIGYQIVVSIGTGLTISIPIIIAQATSSPADMSVTLSMALLFQFLGATIGVSAAASIMDNVIISSLPADNPNITAAKVLAAGSSSLLEFFPNPEDLKIVVKAYMSGLRAAWIWSIALPGVGLVASLFVEWKSLRPKDIKRAEASKVASGIPSEA</sequence>
<feature type="transmembrane region" description="Helical" evidence="7">
    <location>
        <begin position="127"/>
        <end position="146"/>
    </location>
</feature>
<evidence type="ECO:0000256" key="4">
    <source>
        <dbReference type="ARBA" id="ARBA00022989"/>
    </source>
</evidence>
<dbReference type="Gene3D" id="1.20.1250.20">
    <property type="entry name" value="MFS general substrate transporter like domains"/>
    <property type="match status" value="1"/>
</dbReference>
<evidence type="ECO:0000256" key="2">
    <source>
        <dbReference type="ARBA" id="ARBA00022448"/>
    </source>
</evidence>
<proteinExistence type="predicted"/>
<keyword evidence="10" id="KW-1185">Reference proteome</keyword>
<evidence type="ECO:0000256" key="7">
    <source>
        <dbReference type="SAM" id="Phobius"/>
    </source>
</evidence>
<evidence type="ECO:0000259" key="8">
    <source>
        <dbReference type="PROSITE" id="PS50850"/>
    </source>
</evidence>
<dbReference type="InterPro" id="IPR036259">
    <property type="entry name" value="MFS_trans_sf"/>
</dbReference>
<evidence type="ECO:0000256" key="3">
    <source>
        <dbReference type="ARBA" id="ARBA00022692"/>
    </source>
</evidence>
<dbReference type="CDD" id="cd17502">
    <property type="entry name" value="MFS_Azr1_MDR_like"/>
    <property type="match status" value="1"/>
</dbReference>
<feature type="domain" description="Major facilitator superfamily (MFS) profile" evidence="8">
    <location>
        <begin position="62"/>
        <end position="513"/>
    </location>
</feature>
<organism evidence="9 10">
    <name type="scientific">Lachnellula hyalina</name>
    <dbReference type="NCBI Taxonomy" id="1316788"/>
    <lineage>
        <taxon>Eukaryota</taxon>
        <taxon>Fungi</taxon>
        <taxon>Dikarya</taxon>
        <taxon>Ascomycota</taxon>
        <taxon>Pezizomycotina</taxon>
        <taxon>Leotiomycetes</taxon>
        <taxon>Helotiales</taxon>
        <taxon>Lachnaceae</taxon>
        <taxon>Lachnellula</taxon>
    </lineage>
</organism>
<dbReference type="AlphaFoldDB" id="A0A8H8TWU3"/>
<feature type="transmembrane region" description="Helical" evidence="7">
    <location>
        <begin position="152"/>
        <end position="173"/>
    </location>
</feature>
<feature type="compositionally biased region" description="Basic and acidic residues" evidence="6">
    <location>
        <begin position="10"/>
        <end position="20"/>
    </location>
</feature>
<name>A0A8H8TWU3_9HELO</name>
<keyword evidence="2" id="KW-0813">Transport</keyword>
<keyword evidence="5 7" id="KW-0472">Membrane</keyword>
<feature type="transmembrane region" description="Helical" evidence="7">
    <location>
        <begin position="453"/>
        <end position="476"/>
    </location>
</feature>
<dbReference type="InterPro" id="IPR011701">
    <property type="entry name" value="MFS"/>
</dbReference>
<evidence type="ECO:0000256" key="6">
    <source>
        <dbReference type="SAM" id="MobiDB-lite"/>
    </source>
</evidence>
<keyword evidence="4 7" id="KW-1133">Transmembrane helix</keyword>
<evidence type="ECO:0000313" key="9">
    <source>
        <dbReference type="EMBL" id="TVY25299.1"/>
    </source>
</evidence>
<dbReference type="PROSITE" id="PS50850">
    <property type="entry name" value="MFS"/>
    <property type="match status" value="1"/>
</dbReference>
<comment type="caution">
    <text evidence="9">The sequence shown here is derived from an EMBL/GenBank/DDBJ whole genome shotgun (WGS) entry which is preliminary data.</text>
</comment>
<dbReference type="GO" id="GO:0005886">
    <property type="term" value="C:plasma membrane"/>
    <property type="evidence" value="ECO:0007669"/>
    <property type="project" value="TreeGrafter"/>
</dbReference>
<evidence type="ECO:0000256" key="1">
    <source>
        <dbReference type="ARBA" id="ARBA00004141"/>
    </source>
</evidence>
<comment type="subcellular location">
    <subcellularLocation>
        <location evidence="1">Membrane</location>
        <topology evidence="1">Multi-pass membrane protein</topology>
    </subcellularLocation>
</comment>
<dbReference type="OrthoDB" id="10021397at2759"/>
<dbReference type="InterPro" id="IPR020846">
    <property type="entry name" value="MFS_dom"/>
</dbReference>
<feature type="transmembrane region" description="Helical" evidence="7">
    <location>
        <begin position="97"/>
        <end position="115"/>
    </location>
</feature>
<feature type="transmembrane region" description="Helical" evidence="7">
    <location>
        <begin position="392"/>
        <end position="409"/>
    </location>
</feature>
<feature type="region of interest" description="Disordered" evidence="6">
    <location>
        <begin position="1"/>
        <end position="20"/>
    </location>
</feature>
<evidence type="ECO:0000313" key="10">
    <source>
        <dbReference type="Proteomes" id="UP000431533"/>
    </source>
</evidence>
<dbReference type="PANTHER" id="PTHR23501">
    <property type="entry name" value="MAJOR FACILITATOR SUPERFAMILY"/>
    <property type="match status" value="1"/>
</dbReference>
<feature type="transmembrane region" description="Helical" evidence="7">
    <location>
        <begin position="287"/>
        <end position="306"/>
    </location>
</feature>
<protein>
    <submittedName>
        <fullName evidence="9">MFS gliotoxin efflux transporter</fullName>
    </submittedName>
</protein>
<dbReference type="Proteomes" id="UP000431533">
    <property type="component" value="Unassembled WGS sequence"/>
</dbReference>
<dbReference type="GO" id="GO:0022857">
    <property type="term" value="F:transmembrane transporter activity"/>
    <property type="evidence" value="ECO:0007669"/>
    <property type="project" value="InterPro"/>
</dbReference>
<dbReference type="EMBL" id="QGMH01000099">
    <property type="protein sequence ID" value="TVY25299.1"/>
    <property type="molecule type" value="Genomic_DNA"/>
</dbReference>
<dbReference type="Pfam" id="PF07690">
    <property type="entry name" value="MFS_1"/>
    <property type="match status" value="1"/>
</dbReference>
<feature type="transmembrane region" description="Helical" evidence="7">
    <location>
        <begin position="254"/>
        <end position="275"/>
    </location>
</feature>
<feature type="transmembrane region" description="Helical" evidence="7">
    <location>
        <begin position="61"/>
        <end position="85"/>
    </location>
</feature>
<feature type="transmembrane region" description="Helical" evidence="7">
    <location>
        <begin position="421"/>
        <end position="441"/>
    </location>
</feature>
<dbReference type="RefSeq" id="XP_031004087.1">
    <property type="nucleotide sequence ID" value="XM_031153508.1"/>
</dbReference>
<dbReference type="PANTHER" id="PTHR23501:SF177">
    <property type="entry name" value="MAJOR FACILITATOR SUPERFAMILY (MFS) PROFILE DOMAIN-CONTAINING PROTEIN-RELATED"/>
    <property type="match status" value="1"/>
</dbReference>
<feature type="transmembrane region" description="Helical" evidence="7">
    <location>
        <begin position="529"/>
        <end position="549"/>
    </location>
</feature>
<evidence type="ECO:0000256" key="5">
    <source>
        <dbReference type="ARBA" id="ARBA00023136"/>
    </source>
</evidence>
<accession>A0A8H8TWU3</accession>
<reference evidence="9 10" key="1">
    <citation type="submission" date="2018-05" db="EMBL/GenBank/DDBJ databases">
        <title>Genome sequencing and assembly of the regulated plant pathogen Lachnellula willkommii and related sister species for the development of diagnostic species identification markers.</title>
        <authorList>
            <person name="Giroux E."/>
            <person name="Bilodeau G."/>
        </authorList>
    </citation>
    <scope>NUCLEOTIDE SEQUENCE [LARGE SCALE GENOMIC DNA]</scope>
    <source>
        <strain evidence="9 10">CBS 185.66</strain>
    </source>
</reference>
<feature type="transmembrane region" description="Helical" evidence="7">
    <location>
        <begin position="185"/>
        <end position="206"/>
    </location>
</feature>
<dbReference type="SUPFAM" id="SSF103473">
    <property type="entry name" value="MFS general substrate transporter"/>
    <property type="match status" value="1"/>
</dbReference>
<dbReference type="Gene3D" id="1.20.1720.10">
    <property type="entry name" value="Multidrug resistance protein D"/>
    <property type="match status" value="1"/>
</dbReference>